<keyword evidence="6" id="KW-0479">Metal-binding</keyword>
<dbReference type="InterPro" id="IPR015806">
    <property type="entry name" value="Pyrv_Knase_insert_dom_sf"/>
</dbReference>
<comment type="pathway">
    <text evidence="2 13">Carbohydrate degradation; glycolysis; pyruvate from D-glyceraldehyde 3-phosphate: step 5/5.</text>
</comment>
<dbReference type="Proteomes" id="UP001642484">
    <property type="component" value="Unassembled WGS sequence"/>
</dbReference>
<organism evidence="16 17">
    <name type="scientific">Durusdinium trenchii</name>
    <dbReference type="NCBI Taxonomy" id="1381693"/>
    <lineage>
        <taxon>Eukaryota</taxon>
        <taxon>Sar</taxon>
        <taxon>Alveolata</taxon>
        <taxon>Dinophyceae</taxon>
        <taxon>Suessiales</taxon>
        <taxon>Symbiodiniaceae</taxon>
        <taxon>Durusdinium</taxon>
    </lineage>
</organism>
<evidence type="ECO:0000256" key="6">
    <source>
        <dbReference type="ARBA" id="ARBA00022723"/>
    </source>
</evidence>
<evidence type="ECO:0000256" key="3">
    <source>
        <dbReference type="ARBA" id="ARBA00008663"/>
    </source>
</evidence>
<dbReference type="SUPFAM" id="SSF50800">
    <property type="entry name" value="PK beta-barrel domain-like"/>
    <property type="match status" value="1"/>
</dbReference>
<evidence type="ECO:0000313" key="16">
    <source>
        <dbReference type="EMBL" id="CAK9094637.1"/>
    </source>
</evidence>
<comment type="catalytic activity">
    <reaction evidence="13">
        <text>pyruvate + ATP = phosphoenolpyruvate + ADP + H(+)</text>
        <dbReference type="Rhea" id="RHEA:18157"/>
        <dbReference type="ChEBI" id="CHEBI:15361"/>
        <dbReference type="ChEBI" id="CHEBI:15378"/>
        <dbReference type="ChEBI" id="CHEBI:30616"/>
        <dbReference type="ChEBI" id="CHEBI:58702"/>
        <dbReference type="ChEBI" id="CHEBI:456216"/>
        <dbReference type="EC" id="2.7.1.40"/>
    </reaction>
</comment>
<feature type="chain" id="PRO_5045430703" description="Pyruvate kinase" evidence="14">
    <location>
        <begin position="21"/>
        <end position="456"/>
    </location>
</feature>
<evidence type="ECO:0000256" key="7">
    <source>
        <dbReference type="ARBA" id="ARBA00022741"/>
    </source>
</evidence>
<feature type="domain" description="Pyruvate kinase barrel" evidence="15">
    <location>
        <begin position="110"/>
        <end position="435"/>
    </location>
</feature>
<evidence type="ECO:0000256" key="9">
    <source>
        <dbReference type="ARBA" id="ARBA00022840"/>
    </source>
</evidence>
<keyword evidence="8 13" id="KW-0418">Kinase</keyword>
<evidence type="ECO:0000256" key="1">
    <source>
        <dbReference type="ARBA" id="ARBA00001958"/>
    </source>
</evidence>
<comment type="cofactor">
    <cofactor evidence="1">
        <name>K(+)</name>
        <dbReference type="ChEBI" id="CHEBI:29103"/>
    </cofactor>
</comment>
<evidence type="ECO:0000259" key="15">
    <source>
        <dbReference type="Pfam" id="PF00224"/>
    </source>
</evidence>
<dbReference type="Pfam" id="PF00224">
    <property type="entry name" value="PK"/>
    <property type="match status" value="1"/>
</dbReference>
<keyword evidence="10 13" id="KW-0460">Magnesium</keyword>
<gene>
    <name evidence="16" type="ORF">CCMP2556_LOCUS45132</name>
</gene>
<reference evidence="16 17" key="1">
    <citation type="submission" date="2024-02" db="EMBL/GenBank/DDBJ databases">
        <authorList>
            <person name="Chen Y."/>
            <person name="Shah S."/>
            <person name="Dougan E. K."/>
            <person name="Thang M."/>
            <person name="Chan C."/>
        </authorList>
    </citation>
    <scope>NUCLEOTIDE SEQUENCE [LARGE SCALE GENOMIC DNA]</scope>
</reference>
<dbReference type="InterPro" id="IPR015793">
    <property type="entry name" value="Pyrv_Knase_brl"/>
</dbReference>
<comment type="similarity">
    <text evidence="3 13">Belongs to the pyruvate kinase family.</text>
</comment>
<keyword evidence="7" id="KW-0547">Nucleotide-binding</keyword>
<dbReference type="InterPro" id="IPR001697">
    <property type="entry name" value="Pyr_Knase"/>
</dbReference>
<evidence type="ECO:0000256" key="11">
    <source>
        <dbReference type="ARBA" id="ARBA00023152"/>
    </source>
</evidence>
<keyword evidence="9" id="KW-0067">ATP-binding</keyword>
<keyword evidence="11 13" id="KW-0324">Glycolysis</keyword>
<evidence type="ECO:0000256" key="12">
    <source>
        <dbReference type="ARBA" id="ARBA00023317"/>
    </source>
</evidence>
<evidence type="ECO:0000256" key="2">
    <source>
        <dbReference type="ARBA" id="ARBA00004997"/>
    </source>
</evidence>
<feature type="signal peptide" evidence="14">
    <location>
        <begin position="1"/>
        <end position="20"/>
    </location>
</feature>
<keyword evidence="12" id="KW-0670">Pyruvate</keyword>
<dbReference type="PANTHER" id="PTHR11817">
    <property type="entry name" value="PYRUVATE KINASE"/>
    <property type="match status" value="1"/>
</dbReference>
<dbReference type="EC" id="2.7.1.40" evidence="4 13"/>
<proteinExistence type="inferred from homology"/>
<keyword evidence="17" id="KW-1185">Reference proteome</keyword>
<evidence type="ECO:0000256" key="5">
    <source>
        <dbReference type="ARBA" id="ARBA00022679"/>
    </source>
</evidence>
<keyword evidence="5 13" id="KW-0808">Transferase</keyword>
<dbReference type="InterPro" id="IPR018209">
    <property type="entry name" value="Pyrv_Knase_AS"/>
</dbReference>
<keyword evidence="14" id="KW-0732">Signal</keyword>
<protein>
    <recommendedName>
        <fullName evidence="4 13">Pyruvate kinase</fullName>
        <ecNumber evidence="4 13">2.7.1.40</ecNumber>
    </recommendedName>
</protein>
<dbReference type="EMBL" id="CAXAMN010025361">
    <property type="protein sequence ID" value="CAK9094637.1"/>
    <property type="molecule type" value="Genomic_DNA"/>
</dbReference>
<evidence type="ECO:0000256" key="10">
    <source>
        <dbReference type="ARBA" id="ARBA00022842"/>
    </source>
</evidence>
<dbReference type="Gene3D" id="2.40.33.10">
    <property type="entry name" value="PK beta-barrel domain-like"/>
    <property type="match status" value="1"/>
</dbReference>
<dbReference type="NCBIfam" id="TIGR01064">
    <property type="entry name" value="pyruv_kin"/>
    <property type="match status" value="1"/>
</dbReference>
<evidence type="ECO:0000256" key="4">
    <source>
        <dbReference type="ARBA" id="ARBA00012142"/>
    </source>
</evidence>
<dbReference type="SUPFAM" id="SSF51621">
    <property type="entry name" value="Phosphoenolpyruvate/pyruvate domain"/>
    <property type="match status" value="1"/>
</dbReference>
<sequence>MSTAPSKRGLLVAGLTSAVAAPLFVTPSGAAGASAPVRSHAAGVASEFAFNGASAPGVSAVAMTMLGASAVAGARRKSKVLRHSAETFQQQAMQYPSAYEDIAEVNKKEKKADIICTIGPKSWDPEVLVKLMKAGMNVIRCNMSHGDHEEQSMKLANLEKAYELAPEFKGKMKILMDTRGPEIRTGTFEVYNSKKELKAGQDFKLVTDYEQKGDETMVAITYAQLPKSVKKGQRILVQDGTVILIVEECGDDYVMCKVVNNCKLGEKKNVNVPGVKVEIPVVGEREIKDIADWAVPNDADYIALSFVQSAQDVKDCRKHFNGKDIKVISKIENVEGLKNFEEILEESDGIMVARGDLGMEIPMEKVWMAQKMMLKKTKAAGKYAVCATEMLASMEDKPFPTRAEACDVANAILDGADAVMLSSESAMGKFPVETVNTMRRIVEEAEHALVQEPVPA</sequence>
<name>A0ABP0R261_9DINO</name>
<evidence type="ECO:0000256" key="13">
    <source>
        <dbReference type="RuleBase" id="RU000504"/>
    </source>
</evidence>
<evidence type="ECO:0000256" key="8">
    <source>
        <dbReference type="ARBA" id="ARBA00022777"/>
    </source>
</evidence>
<comment type="caution">
    <text evidence="16">The sequence shown here is derived from an EMBL/GenBank/DDBJ whole genome shotgun (WGS) entry which is preliminary data.</text>
</comment>
<evidence type="ECO:0000256" key="14">
    <source>
        <dbReference type="SAM" id="SignalP"/>
    </source>
</evidence>
<dbReference type="PROSITE" id="PS00110">
    <property type="entry name" value="PYRUVATE_KINASE"/>
    <property type="match status" value="1"/>
</dbReference>
<dbReference type="InterPro" id="IPR040442">
    <property type="entry name" value="Pyrv_kinase-like_dom_sf"/>
</dbReference>
<accession>A0ABP0R261</accession>
<dbReference type="InterPro" id="IPR015813">
    <property type="entry name" value="Pyrv/PenolPyrv_kinase-like_dom"/>
</dbReference>
<evidence type="ECO:0000313" key="17">
    <source>
        <dbReference type="Proteomes" id="UP001642484"/>
    </source>
</evidence>
<dbReference type="PRINTS" id="PR01050">
    <property type="entry name" value="PYRUVTKNASE"/>
</dbReference>
<dbReference type="Gene3D" id="3.20.20.60">
    <property type="entry name" value="Phosphoenolpyruvate-binding domains"/>
    <property type="match status" value="1"/>
</dbReference>
<dbReference type="InterPro" id="IPR011037">
    <property type="entry name" value="Pyrv_Knase-like_insert_dom_sf"/>
</dbReference>